<name>A0ABQ8T5P9_PERAM</name>
<protein>
    <recommendedName>
        <fullName evidence="3">Transposase</fullName>
    </recommendedName>
</protein>
<organism evidence="1 2">
    <name type="scientific">Periplaneta americana</name>
    <name type="common">American cockroach</name>
    <name type="synonym">Blatta americana</name>
    <dbReference type="NCBI Taxonomy" id="6978"/>
    <lineage>
        <taxon>Eukaryota</taxon>
        <taxon>Metazoa</taxon>
        <taxon>Ecdysozoa</taxon>
        <taxon>Arthropoda</taxon>
        <taxon>Hexapoda</taxon>
        <taxon>Insecta</taxon>
        <taxon>Pterygota</taxon>
        <taxon>Neoptera</taxon>
        <taxon>Polyneoptera</taxon>
        <taxon>Dictyoptera</taxon>
        <taxon>Blattodea</taxon>
        <taxon>Blattoidea</taxon>
        <taxon>Blattidae</taxon>
        <taxon>Blattinae</taxon>
        <taxon>Periplaneta</taxon>
    </lineage>
</organism>
<dbReference type="PANTHER" id="PTHR47326">
    <property type="entry name" value="TRANSPOSABLE ELEMENT TC3 TRANSPOSASE-LIKE PROTEIN"/>
    <property type="match status" value="1"/>
</dbReference>
<evidence type="ECO:0008006" key="3">
    <source>
        <dbReference type="Google" id="ProtNLM"/>
    </source>
</evidence>
<gene>
    <name evidence="1" type="ORF">ANN_11219</name>
</gene>
<dbReference type="InterPro" id="IPR036397">
    <property type="entry name" value="RNaseH_sf"/>
</dbReference>
<reference evidence="1 2" key="1">
    <citation type="journal article" date="2022" name="Allergy">
        <title>Genome assembly and annotation of Periplaneta americana reveal a comprehensive cockroach allergen profile.</title>
        <authorList>
            <person name="Wang L."/>
            <person name="Xiong Q."/>
            <person name="Saelim N."/>
            <person name="Wang L."/>
            <person name="Nong W."/>
            <person name="Wan A.T."/>
            <person name="Shi M."/>
            <person name="Liu X."/>
            <person name="Cao Q."/>
            <person name="Hui J.H.L."/>
            <person name="Sookrung N."/>
            <person name="Leung T.F."/>
            <person name="Tungtrongchitr A."/>
            <person name="Tsui S.K.W."/>
        </authorList>
    </citation>
    <scope>NUCLEOTIDE SEQUENCE [LARGE SCALE GENOMIC DNA]</scope>
    <source>
        <strain evidence="1">PWHHKU_190912</strain>
    </source>
</reference>
<dbReference type="Proteomes" id="UP001148838">
    <property type="component" value="Unassembled WGS sequence"/>
</dbReference>
<accession>A0ABQ8T5P9</accession>
<dbReference type="PANTHER" id="PTHR47326:SF1">
    <property type="entry name" value="HTH PSQ-TYPE DOMAIN-CONTAINING PROTEIN"/>
    <property type="match status" value="1"/>
</dbReference>
<proteinExistence type="predicted"/>
<evidence type="ECO:0000313" key="1">
    <source>
        <dbReference type="EMBL" id="KAJ4441364.1"/>
    </source>
</evidence>
<evidence type="ECO:0000313" key="2">
    <source>
        <dbReference type="Proteomes" id="UP001148838"/>
    </source>
</evidence>
<keyword evidence="2" id="KW-1185">Reference proteome</keyword>
<dbReference type="EMBL" id="JAJSOF020000015">
    <property type="protein sequence ID" value="KAJ4441364.1"/>
    <property type="molecule type" value="Genomic_DNA"/>
</dbReference>
<dbReference type="Gene3D" id="3.30.420.10">
    <property type="entry name" value="Ribonuclease H-like superfamily/Ribonuclease H"/>
    <property type="match status" value="1"/>
</dbReference>
<sequence>MSSDDELKHSPLKWRSHTPLASNEENITESIENDYLEGGTCVLCDGICTNRGYCNNSETEHPHTIVEYEKDSPKVNVFCSISRYKLYGPFFFTERTVTGHTYLDMLTEWLIPQQEEGLPLPNAIFQQNGAPHYHHDVRMLDRPHRESGFDNTDLASEIT</sequence>
<comment type="caution">
    <text evidence="1">The sequence shown here is derived from an EMBL/GenBank/DDBJ whole genome shotgun (WGS) entry which is preliminary data.</text>
</comment>